<dbReference type="GeneID" id="36571378"/>
<evidence type="ECO:0000313" key="2">
    <source>
        <dbReference type="EMBL" id="PSS27640.1"/>
    </source>
</evidence>
<dbReference type="InParanoid" id="A0A2T3BE04"/>
<dbReference type="RefSeq" id="XP_024725165.1">
    <property type="nucleotide sequence ID" value="XM_024863297.1"/>
</dbReference>
<dbReference type="PANTHER" id="PTHR38790:SF9">
    <property type="entry name" value="F-BOX DOMAIN-CONTAINING PROTEIN"/>
    <property type="match status" value="1"/>
</dbReference>
<dbReference type="AlphaFoldDB" id="A0A2T3BE04"/>
<keyword evidence="3" id="KW-1185">Reference proteome</keyword>
<feature type="region of interest" description="Disordered" evidence="1">
    <location>
        <begin position="290"/>
        <end position="330"/>
    </location>
</feature>
<dbReference type="Proteomes" id="UP000241818">
    <property type="component" value="Unassembled WGS sequence"/>
</dbReference>
<name>A0A2T3BE04_AMORE</name>
<dbReference type="OrthoDB" id="5314997at2759"/>
<evidence type="ECO:0000256" key="1">
    <source>
        <dbReference type="SAM" id="MobiDB-lite"/>
    </source>
</evidence>
<sequence length="330" mass="37670">MASILLQGMPREIRDQIYLHVLAPTGVIYFVPVPPFRINGRFKAVPSAQSLLSSDPTEAISLSILRTCKQIYEECKDLFWEHNTVRLNDVNNFFGHFKRFPFDLIRHAEISIEFHELGESSKCFSAFHVLLSLEYLGMREGHSRKMETLTLRPTISLQDIFENMLKKRDSQTILPGILELYPISLRSIPSWNSLGQAKRKILLDLDLRHLASIDFEDPEKEMKVYERMEKAMTRINAEFGGELWQKDTLCYKDGTEVAKVFPVEELRAMRRADKEAKLAELAELAKKMAETGIQDAEETRVQDGEETGVQDADGTDIQDGEEAGVQDAES</sequence>
<dbReference type="PANTHER" id="PTHR38790">
    <property type="entry name" value="2EXR DOMAIN-CONTAINING PROTEIN-RELATED"/>
    <property type="match status" value="1"/>
</dbReference>
<evidence type="ECO:0000313" key="3">
    <source>
        <dbReference type="Proteomes" id="UP000241818"/>
    </source>
</evidence>
<protein>
    <submittedName>
        <fullName evidence="2">Uncharacterized protein</fullName>
    </submittedName>
</protein>
<feature type="compositionally biased region" description="Acidic residues" evidence="1">
    <location>
        <begin position="304"/>
        <end position="330"/>
    </location>
</feature>
<gene>
    <name evidence="2" type="ORF">M430DRAFT_156629</name>
</gene>
<accession>A0A2T3BE04</accession>
<proteinExistence type="predicted"/>
<organism evidence="2 3">
    <name type="scientific">Amorphotheca resinae ATCC 22711</name>
    <dbReference type="NCBI Taxonomy" id="857342"/>
    <lineage>
        <taxon>Eukaryota</taxon>
        <taxon>Fungi</taxon>
        <taxon>Dikarya</taxon>
        <taxon>Ascomycota</taxon>
        <taxon>Pezizomycotina</taxon>
        <taxon>Leotiomycetes</taxon>
        <taxon>Helotiales</taxon>
        <taxon>Amorphothecaceae</taxon>
        <taxon>Amorphotheca</taxon>
    </lineage>
</organism>
<dbReference type="EMBL" id="KZ679006">
    <property type="protein sequence ID" value="PSS27640.1"/>
    <property type="molecule type" value="Genomic_DNA"/>
</dbReference>
<reference evidence="2 3" key="1">
    <citation type="journal article" date="2018" name="New Phytol.">
        <title>Comparative genomics and transcriptomics depict ericoid mycorrhizal fungi as versatile saprotrophs and plant mutualists.</title>
        <authorList>
            <person name="Martino E."/>
            <person name="Morin E."/>
            <person name="Grelet G.A."/>
            <person name="Kuo A."/>
            <person name="Kohler A."/>
            <person name="Daghino S."/>
            <person name="Barry K.W."/>
            <person name="Cichocki N."/>
            <person name="Clum A."/>
            <person name="Dockter R.B."/>
            <person name="Hainaut M."/>
            <person name="Kuo R.C."/>
            <person name="LaButti K."/>
            <person name="Lindahl B.D."/>
            <person name="Lindquist E.A."/>
            <person name="Lipzen A."/>
            <person name="Khouja H.R."/>
            <person name="Magnuson J."/>
            <person name="Murat C."/>
            <person name="Ohm R.A."/>
            <person name="Singer S.W."/>
            <person name="Spatafora J.W."/>
            <person name="Wang M."/>
            <person name="Veneault-Fourrey C."/>
            <person name="Henrissat B."/>
            <person name="Grigoriev I.V."/>
            <person name="Martin F.M."/>
            <person name="Perotto S."/>
        </authorList>
    </citation>
    <scope>NUCLEOTIDE SEQUENCE [LARGE SCALE GENOMIC DNA]</scope>
    <source>
        <strain evidence="2 3">ATCC 22711</strain>
    </source>
</reference>